<keyword evidence="3" id="KW-1185">Reference proteome</keyword>
<organism evidence="2 3">
    <name type="scientific">Methanogenium organophilum</name>
    <dbReference type="NCBI Taxonomy" id="2199"/>
    <lineage>
        <taxon>Archaea</taxon>
        <taxon>Methanobacteriati</taxon>
        <taxon>Methanobacteriota</taxon>
        <taxon>Stenosarchaea group</taxon>
        <taxon>Methanomicrobia</taxon>
        <taxon>Methanomicrobiales</taxon>
        <taxon>Methanomicrobiaceae</taxon>
        <taxon>Methanogenium</taxon>
    </lineage>
</organism>
<protein>
    <recommendedName>
        <fullName evidence="4">Ferredoxin</fullName>
    </recommendedName>
</protein>
<feature type="region of interest" description="Disordered" evidence="1">
    <location>
        <begin position="1"/>
        <end position="20"/>
    </location>
</feature>
<dbReference type="GeneID" id="76835174"/>
<reference evidence="2" key="1">
    <citation type="submission" date="2022-11" db="EMBL/GenBank/DDBJ databases">
        <title>Complete genome sequence of Methanogenium organophilum DSM 3596.</title>
        <authorList>
            <person name="Chen S.-C."/>
            <person name="Lai S.-J."/>
            <person name="You Y.-T."/>
        </authorList>
    </citation>
    <scope>NUCLEOTIDE SEQUENCE</scope>
    <source>
        <strain evidence="2">DSM 3596</strain>
    </source>
</reference>
<dbReference type="Proteomes" id="UP001163096">
    <property type="component" value="Chromosome"/>
</dbReference>
<dbReference type="EMBL" id="CP113361">
    <property type="protein sequence ID" value="WAI00504.1"/>
    <property type="molecule type" value="Genomic_DNA"/>
</dbReference>
<dbReference type="RefSeq" id="WP_268185703.1">
    <property type="nucleotide sequence ID" value="NZ_CP113361.1"/>
</dbReference>
<dbReference type="AlphaFoldDB" id="A0A9X9T6Z8"/>
<accession>A0A9X9T6Z8</accession>
<evidence type="ECO:0000313" key="3">
    <source>
        <dbReference type="Proteomes" id="UP001163096"/>
    </source>
</evidence>
<evidence type="ECO:0008006" key="4">
    <source>
        <dbReference type="Google" id="ProtNLM"/>
    </source>
</evidence>
<evidence type="ECO:0000313" key="2">
    <source>
        <dbReference type="EMBL" id="WAI00504.1"/>
    </source>
</evidence>
<proteinExistence type="predicted"/>
<name>A0A9X9T6Z8_METOG</name>
<dbReference type="KEGG" id="mou:OU421_08690"/>
<evidence type="ECO:0000256" key="1">
    <source>
        <dbReference type="SAM" id="MobiDB-lite"/>
    </source>
</evidence>
<sequence>MTEPTDTTFRGGRQRGGNPPTKCVCPQCGYTVEKTPGVPCRSLKCPTCDIPLMGE</sequence>
<gene>
    <name evidence="2" type="ORF">OU421_08690</name>
</gene>